<comment type="caution">
    <text evidence="1">The sequence shown here is derived from an EMBL/GenBank/DDBJ whole genome shotgun (WGS) entry which is preliminary data.</text>
</comment>
<organism evidence="1">
    <name type="scientific">marine sediment metagenome</name>
    <dbReference type="NCBI Taxonomy" id="412755"/>
    <lineage>
        <taxon>unclassified sequences</taxon>
        <taxon>metagenomes</taxon>
        <taxon>ecological metagenomes</taxon>
    </lineage>
</organism>
<name>X0U029_9ZZZZ</name>
<dbReference type="AlphaFoldDB" id="X0U029"/>
<accession>X0U029</accession>
<gene>
    <name evidence="1" type="ORF">S01H1_22137</name>
</gene>
<protein>
    <submittedName>
        <fullName evidence="1">Uncharacterized protein</fullName>
    </submittedName>
</protein>
<dbReference type="EMBL" id="BARS01012429">
    <property type="protein sequence ID" value="GAF99168.1"/>
    <property type="molecule type" value="Genomic_DNA"/>
</dbReference>
<reference evidence="1" key="1">
    <citation type="journal article" date="2014" name="Front. Microbiol.">
        <title>High frequency of phylogenetically diverse reductive dehalogenase-homologous genes in deep subseafloor sedimentary metagenomes.</title>
        <authorList>
            <person name="Kawai M."/>
            <person name="Futagami T."/>
            <person name="Toyoda A."/>
            <person name="Takaki Y."/>
            <person name="Nishi S."/>
            <person name="Hori S."/>
            <person name="Arai W."/>
            <person name="Tsubouchi T."/>
            <person name="Morono Y."/>
            <person name="Uchiyama I."/>
            <person name="Ito T."/>
            <person name="Fujiyama A."/>
            <person name="Inagaki F."/>
            <person name="Takami H."/>
        </authorList>
    </citation>
    <scope>NUCLEOTIDE SEQUENCE</scope>
    <source>
        <strain evidence="1">Expedition CK06-06</strain>
    </source>
</reference>
<feature type="non-terminal residue" evidence="1">
    <location>
        <position position="43"/>
    </location>
</feature>
<evidence type="ECO:0000313" key="1">
    <source>
        <dbReference type="EMBL" id="GAF99168.1"/>
    </source>
</evidence>
<proteinExistence type="predicted"/>
<sequence>MNFDVKELLYEWCLNWTMHVLSIKDFKGKNSKYLPIAEFYYQC</sequence>